<sequence>MEIWAGFGWLLYGNVAGRENYLYGGCEHLIDKRQFPDFGTASNNHVTSSITPPGGSGSEQGGRAKAKSSASFLNAPLGNPKKRKQAEDEIEAGDKAKQPKGYLDKAARDHHRAEVKKAHDRFHAAGKKLGTPLVRPNKSAETKRGGRPQNPLMEWVAIINHETNSNGKEAVKLTHPARDARLVSVFNASLFLCSLELHFQEIKHWPLLNATINDKMVESAPSQLLLSGTEAGLPAVRSANERDLEEKRALRAPGSILEHFNVAKITPKVQTFVDLAMFRFFICCALSWTLLDNIWFRTFVYALAASYVVPTRSSFFSKYLSSEIAVVNKVLRGFLADRENLSLSFDGWSTLKHEEIYTLHITTPGRRSIFIDGHVFTDSVTGNLLLDVILNKVTSNFLIEKPTQDADDATLDTPLGTQRQPKTKDSDEDSDEVPVLPPLLKPTQLSSVAGDGGPNVRRTKQLFVARYPWILNIYDPCHNLSLYMKDVGAIFKDTVLVNVSMIANYFGKSNLGTAQLAKCRKVLKITHGIASATDTRFSSLRVQSVSVKECMPAIRRCMDLELITFKTKATKKLLPFVTEGTDHYMFMANLGAFIDLTESIANAILSLEGLYVNCADVFYAWVCIACSLDNLLGSKVSLQPHRRAVIEKYNARFTQMMIESTEDIFLFGYFIHPKYHIHGGLRLDMPALADGATLSKEQYSPLFSRLITVALKLLMGERKRTQKYKSSAAAEALVAQLIAWAYNREPFRSRQWAQFATPLEYWKCVGEDSSARILGVIGIKVFSIVPSEICDERTASRLGWFNSARRSSMTPQNLINSARLHDYYTHGYNNDSPKGRVSQAFIHVPSPVTAPDDGKAIRSVPTLADLLNPVDPTEAAPVDLESLEDTWFNRPDPYDLDEAERVPAPTVVRTNDRFAIFDIIKPDDGKLVSLIASGGMVEGDAFEPELSSDGNDEDEAGGGWDYSNFI</sequence>
<dbReference type="EMBL" id="CAVNYO010000184">
    <property type="protein sequence ID" value="CAK5272714.1"/>
    <property type="molecule type" value="Genomic_DNA"/>
</dbReference>
<gene>
    <name evidence="2" type="ORF">MYCIT1_LOCUS18565</name>
</gene>
<reference evidence="2" key="1">
    <citation type="submission" date="2023-11" db="EMBL/GenBank/DDBJ databases">
        <authorList>
            <person name="De Vega J J."/>
            <person name="De Vega J J."/>
        </authorList>
    </citation>
    <scope>NUCLEOTIDE SEQUENCE</scope>
</reference>
<feature type="region of interest" description="Disordered" evidence="1">
    <location>
        <begin position="941"/>
        <end position="966"/>
    </location>
</feature>
<dbReference type="Proteomes" id="UP001295794">
    <property type="component" value="Unassembled WGS sequence"/>
</dbReference>
<proteinExistence type="predicted"/>
<comment type="caution">
    <text evidence="2">The sequence shown here is derived from an EMBL/GenBank/DDBJ whole genome shotgun (WGS) entry which is preliminary data.</text>
</comment>
<evidence type="ECO:0000256" key="1">
    <source>
        <dbReference type="SAM" id="MobiDB-lite"/>
    </source>
</evidence>
<accession>A0AAD2H9R9</accession>
<feature type="compositionally biased region" description="Basic and acidic residues" evidence="1">
    <location>
        <begin position="92"/>
        <end position="110"/>
    </location>
</feature>
<dbReference type="SUPFAM" id="SSF53098">
    <property type="entry name" value="Ribonuclease H-like"/>
    <property type="match status" value="1"/>
</dbReference>
<dbReference type="InterPro" id="IPR012337">
    <property type="entry name" value="RNaseH-like_sf"/>
</dbReference>
<evidence type="ECO:0000313" key="3">
    <source>
        <dbReference type="Proteomes" id="UP001295794"/>
    </source>
</evidence>
<protein>
    <submittedName>
        <fullName evidence="2">Uncharacterized protein</fullName>
    </submittedName>
</protein>
<evidence type="ECO:0000313" key="2">
    <source>
        <dbReference type="EMBL" id="CAK5272714.1"/>
    </source>
</evidence>
<name>A0AAD2H9R9_9AGAR</name>
<feature type="region of interest" description="Disordered" evidence="1">
    <location>
        <begin position="41"/>
        <end position="110"/>
    </location>
</feature>
<keyword evidence="3" id="KW-1185">Reference proteome</keyword>
<organism evidence="2 3">
    <name type="scientific">Mycena citricolor</name>
    <dbReference type="NCBI Taxonomy" id="2018698"/>
    <lineage>
        <taxon>Eukaryota</taxon>
        <taxon>Fungi</taxon>
        <taxon>Dikarya</taxon>
        <taxon>Basidiomycota</taxon>
        <taxon>Agaricomycotina</taxon>
        <taxon>Agaricomycetes</taxon>
        <taxon>Agaricomycetidae</taxon>
        <taxon>Agaricales</taxon>
        <taxon>Marasmiineae</taxon>
        <taxon>Mycenaceae</taxon>
        <taxon>Mycena</taxon>
    </lineage>
</organism>
<feature type="region of interest" description="Disordered" evidence="1">
    <location>
        <begin position="408"/>
        <end position="453"/>
    </location>
</feature>
<dbReference type="AlphaFoldDB" id="A0AAD2H9R9"/>